<evidence type="ECO:0000256" key="4">
    <source>
        <dbReference type="ARBA" id="ARBA00023136"/>
    </source>
</evidence>
<accession>A0A1D9MJR8</accession>
<dbReference type="InterPro" id="IPR010432">
    <property type="entry name" value="RDD"/>
</dbReference>
<protein>
    <recommendedName>
        <fullName evidence="6">RDD domain-containing protein</fullName>
    </recommendedName>
</protein>
<dbReference type="GO" id="GO:0016020">
    <property type="term" value="C:membrane"/>
    <property type="evidence" value="ECO:0007669"/>
    <property type="project" value="UniProtKB-SubCell"/>
</dbReference>
<dbReference type="KEGG" id="avu:BK816_03415"/>
<comment type="subcellular location">
    <subcellularLocation>
        <location evidence="1">Membrane</location>
        <topology evidence="1">Multi-pass membrane protein</topology>
    </subcellularLocation>
</comment>
<keyword evidence="4 5" id="KW-0472">Membrane</keyword>
<proteinExistence type="predicted"/>
<dbReference type="RefSeq" id="WP_071163924.1">
    <property type="nucleotide sequence ID" value="NZ_CP017812.1"/>
</dbReference>
<organism evidence="7 8">
    <name type="scientific">Boudabousia tangfeifanii</name>
    <dbReference type="NCBI Taxonomy" id="1912795"/>
    <lineage>
        <taxon>Bacteria</taxon>
        <taxon>Bacillati</taxon>
        <taxon>Actinomycetota</taxon>
        <taxon>Actinomycetes</taxon>
        <taxon>Actinomycetales</taxon>
        <taxon>Actinomycetaceae</taxon>
        <taxon>Boudabousia</taxon>
    </lineage>
</organism>
<evidence type="ECO:0000256" key="3">
    <source>
        <dbReference type="ARBA" id="ARBA00022989"/>
    </source>
</evidence>
<dbReference type="STRING" id="1912795.BK816_03415"/>
<keyword evidence="8" id="KW-1185">Reference proteome</keyword>
<dbReference type="AlphaFoldDB" id="A0A1D9MJR8"/>
<feature type="transmembrane region" description="Helical" evidence="5">
    <location>
        <begin position="119"/>
        <end position="141"/>
    </location>
</feature>
<reference evidence="7 8" key="1">
    <citation type="submission" date="2016-10" db="EMBL/GenBank/DDBJ databases">
        <title>Actinomyces aegypiusis sp. nov., isolated from the Aegypius monachus in Qinghai Tibet Plateau China.</title>
        <authorList>
            <person name="Wang Y."/>
        </authorList>
    </citation>
    <scope>NUCLEOTIDE SEQUENCE [LARGE SCALE GENOMIC DNA]</scope>
    <source>
        <strain evidence="7 8">VUL4_3</strain>
    </source>
</reference>
<sequence length="274" mass="30162">MSETDLHQDKIVIGEAVSLSLAPASLVRRIFSAIFDALVLLTIVFVLLMPSIELLVRANADLISLKIVGRIFLISAFLIIPALVETFTKGRSLGKYLFSLQVIRDDGGVIGPRHAFVRAFLWIIEGWLSIGSIAVLSSMLVTRGKRLGDIAAGTYVVYLPALKRAKLNELSPEIEQWRITSSYRPLPPSLVEQGYQFLAFENKLTTGNSNEQAIRLANAMLTYFSPSPPALPPVEMVKALLATNAKNQEEAKKRSSAQMDKVLDKVTSLSYSND</sequence>
<feature type="domain" description="RDD" evidence="6">
    <location>
        <begin position="24"/>
        <end position="153"/>
    </location>
</feature>
<name>A0A1D9MJR8_9ACTO</name>
<evidence type="ECO:0000256" key="1">
    <source>
        <dbReference type="ARBA" id="ARBA00004141"/>
    </source>
</evidence>
<dbReference type="PANTHER" id="PTHR38480:SF1">
    <property type="entry name" value="SLR0254 PROTEIN"/>
    <property type="match status" value="1"/>
</dbReference>
<dbReference type="EMBL" id="CP017812">
    <property type="protein sequence ID" value="AOZ72458.1"/>
    <property type="molecule type" value="Genomic_DNA"/>
</dbReference>
<keyword evidence="2 5" id="KW-0812">Transmembrane</keyword>
<feature type="transmembrane region" description="Helical" evidence="5">
    <location>
        <begin position="30"/>
        <end position="55"/>
    </location>
</feature>
<dbReference type="PANTHER" id="PTHR38480">
    <property type="entry name" value="SLR0254 PROTEIN"/>
    <property type="match status" value="1"/>
</dbReference>
<evidence type="ECO:0000313" key="7">
    <source>
        <dbReference type="EMBL" id="AOZ72458.1"/>
    </source>
</evidence>
<evidence type="ECO:0000256" key="2">
    <source>
        <dbReference type="ARBA" id="ARBA00022692"/>
    </source>
</evidence>
<evidence type="ECO:0000256" key="5">
    <source>
        <dbReference type="SAM" id="Phobius"/>
    </source>
</evidence>
<gene>
    <name evidence="7" type="ORF">BK816_03415</name>
</gene>
<dbReference type="Proteomes" id="UP000176288">
    <property type="component" value="Chromosome"/>
</dbReference>
<feature type="transmembrane region" description="Helical" evidence="5">
    <location>
        <begin position="67"/>
        <end position="84"/>
    </location>
</feature>
<evidence type="ECO:0000313" key="8">
    <source>
        <dbReference type="Proteomes" id="UP000176288"/>
    </source>
</evidence>
<evidence type="ECO:0000259" key="6">
    <source>
        <dbReference type="Pfam" id="PF06271"/>
    </source>
</evidence>
<dbReference type="Pfam" id="PF06271">
    <property type="entry name" value="RDD"/>
    <property type="match status" value="1"/>
</dbReference>
<keyword evidence="3 5" id="KW-1133">Transmembrane helix</keyword>